<dbReference type="EMBL" id="VBZC01000033">
    <property type="protein sequence ID" value="TLS43102.1"/>
    <property type="molecule type" value="Genomic_DNA"/>
</dbReference>
<proteinExistence type="inferred from homology"/>
<evidence type="ECO:0000256" key="3">
    <source>
        <dbReference type="ARBA" id="ARBA00022729"/>
    </source>
</evidence>
<evidence type="ECO:0000313" key="6">
    <source>
        <dbReference type="Proteomes" id="UP000305906"/>
    </source>
</evidence>
<dbReference type="PANTHER" id="PTHR46847:SF1">
    <property type="entry name" value="D-ALLOSE-BINDING PERIPLASMIC PROTEIN-RELATED"/>
    <property type="match status" value="1"/>
</dbReference>
<dbReference type="AlphaFoldDB" id="A0A5R9FH14"/>
<dbReference type="PANTHER" id="PTHR46847">
    <property type="entry name" value="D-ALLOSE-BINDING PERIPLASMIC PROTEIN-RELATED"/>
    <property type="match status" value="1"/>
</dbReference>
<dbReference type="RefSeq" id="WP_138047892.1">
    <property type="nucleotide sequence ID" value="NZ_VBZC01000033.1"/>
</dbReference>
<dbReference type="InterPro" id="IPR028082">
    <property type="entry name" value="Peripla_BP_I"/>
</dbReference>
<protein>
    <submittedName>
        <fullName evidence="5">Sugar ABC transporter substrate-binding protein</fullName>
    </submittedName>
</protein>
<evidence type="ECO:0000313" key="5">
    <source>
        <dbReference type="EMBL" id="TLS43102.1"/>
    </source>
</evidence>
<dbReference type="InterPro" id="IPR025997">
    <property type="entry name" value="SBP_2_dom"/>
</dbReference>
<sequence>MAHHHTVRKRSRPRHPRQGATLLLVGALLLGAAACGGNQDSTGGDGTQKVTVGLVTKTETNPFFVSLRKAAAAAAKEDNAELIALSGKFDGDNEGQVAAVESLIARHVDGILITPSNTTGILGAIAEARRQGILVIALDTATDPEDAADATYATDNFKAGRLQGAYVRAALADRDPKLFMLDGTEGSTVSQQRHDGFLSGFRIKNDSPVILGRAITNGDRNRAQAAMENLLQRTSDVNSVYTINEPVADGAYTALAARGLSRQVTIGSIDGGCDGVRDVRAGKYAATVMQFPVRMADLGVAAVTDFVRDGKKPSGFTDTGTELITDKPVRGLASQNTDWGLQRCWG</sequence>
<comment type="subcellular location">
    <subcellularLocation>
        <location evidence="1">Cell envelope</location>
    </subcellularLocation>
</comment>
<dbReference type="GO" id="GO:0030246">
    <property type="term" value="F:carbohydrate binding"/>
    <property type="evidence" value="ECO:0007669"/>
    <property type="project" value="UniProtKB-ARBA"/>
</dbReference>
<comment type="similarity">
    <text evidence="2">Belongs to the bacterial solute-binding protein 2 family.</text>
</comment>
<reference evidence="5 6" key="1">
    <citation type="submission" date="2019-05" db="EMBL/GenBank/DDBJ databases">
        <title>Streptomyces sp. NEAU-C151, a novel actinomycete isolated from soil.</title>
        <authorList>
            <person name="Han L."/>
            <person name="Jiang H."/>
        </authorList>
    </citation>
    <scope>NUCLEOTIDE SEQUENCE [LARGE SCALE GENOMIC DNA]</scope>
    <source>
        <strain evidence="5 6">NEAU-C151</strain>
    </source>
</reference>
<feature type="domain" description="Periplasmic binding protein" evidence="4">
    <location>
        <begin position="52"/>
        <end position="311"/>
    </location>
</feature>
<keyword evidence="3" id="KW-0732">Signal</keyword>
<evidence type="ECO:0000259" key="4">
    <source>
        <dbReference type="Pfam" id="PF13407"/>
    </source>
</evidence>
<dbReference type="Proteomes" id="UP000305906">
    <property type="component" value="Unassembled WGS sequence"/>
</dbReference>
<dbReference type="Gene3D" id="3.40.50.2300">
    <property type="match status" value="2"/>
</dbReference>
<dbReference type="SUPFAM" id="SSF53822">
    <property type="entry name" value="Periplasmic binding protein-like I"/>
    <property type="match status" value="1"/>
</dbReference>
<evidence type="ECO:0000256" key="1">
    <source>
        <dbReference type="ARBA" id="ARBA00004196"/>
    </source>
</evidence>
<accession>A0A5R9FH14</accession>
<dbReference type="Pfam" id="PF13407">
    <property type="entry name" value="Peripla_BP_4"/>
    <property type="match status" value="1"/>
</dbReference>
<organism evidence="5 6">
    <name type="scientific">Streptomyces montanus</name>
    <dbReference type="NCBI Taxonomy" id="2580423"/>
    <lineage>
        <taxon>Bacteria</taxon>
        <taxon>Bacillati</taxon>
        <taxon>Actinomycetota</taxon>
        <taxon>Actinomycetes</taxon>
        <taxon>Kitasatosporales</taxon>
        <taxon>Streptomycetaceae</taxon>
        <taxon>Streptomyces</taxon>
    </lineage>
</organism>
<gene>
    <name evidence="5" type="ORF">FE633_27570</name>
</gene>
<keyword evidence="6" id="KW-1185">Reference proteome</keyword>
<evidence type="ECO:0000256" key="2">
    <source>
        <dbReference type="ARBA" id="ARBA00007639"/>
    </source>
</evidence>
<dbReference type="GO" id="GO:0030313">
    <property type="term" value="C:cell envelope"/>
    <property type="evidence" value="ECO:0007669"/>
    <property type="project" value="UniProtKB-SubCell"/>
</dbReference>
<comment type="caution">
    <text evidence="5">The sequence shown here is derived from an EMBL/GenBank/DDBJ whole genome shotgun (WGS) entry which is preliminary data.</text>
</comment>
<name>A0A5R9FH14_9ACTN</name>